<evidence type="ECO:0008006" key="4">
    <source>
        <dbReference type="Google" id="ProtNLM"/>
    </source>
</evidence>
<name>A0A1Y2HWZ3_9FUNG</name>
<proteinExistence type="predicted"/>
<keyword evidence="1" id="KW-0732">Signal</keyword>
<protein>
    <recommendedName>
        <fullName evidence="4">Secreted protein</fullName>
    </recommendedName>
</protein>
<evidence type="ECO:0000256" key="1">
    <source>
        <dbReference type="SAM" id="SignalP"/>
    </source>
</evidence>
<dbReference type="OrthoDB" id="543798at2759"/>
<organism evidence="2 3">
    <name type="scientific">Catenaria anguillulae PL171</name>
    <dbReference type="NCBI Taxonomy" id="765915"/>
    <lineage>
        <taxon>Eukaryota</taxon>
        <taxon>Fungi</taxon>
        <taxon>Fungi incertae sedis</taxon>
        <taxon>Blastocladiomycota</taxon>
        <taxon>Blastocladiomycetes</taxon>
        <taxon>Blastocladiales</taxon>
        <taxon>Catenariaceae</taxon>
        <taxon>Catenaria</taxon>
    </lineage>
</organism>
<gene>
    <name evidence="2" type="ORF">BCR44DRAFT_1427257</name>
</gene>
<dbReference type="PANTHER" id="PTHR46586:SF3">
    <property type="entry name" value="ANKYRIN REPEAT-CONTAINING PROTEIN"/>
    <property type="match status" value="1"/>
</dbReference>
<keyword evidence="3" id="KW-1185">Reference proteome</keyword>
<evidence type="ECO:0000313" key="2">
    <source>
        <dbReference type="EMBL" id="ORZ39126.1"/>
    </source>
</evidence>
<reference evidence="2 3" key="1">
    <citation type="submission" date="2016-07" db="EMBL/GenBank/DDBJ databases">
        <title>Pervasive Adenine N6-methylation of Active Genes in Fungi.</title>
        <authorList>
            <consortium name="DOE Joint Genome Institute"/>
            <person name="Mondo S.J."/>
            <person name="Dannebaum R.O."/>
            <person name="Kuo R.C."/>
            <person name="Labutti K."/>
            <person name="Haridas S."/>
            <person name="Kuo A."/>
            <person name="Salamov A."/>
            <person name="Ahrendt S.R."/>
            <person name="Lipzen A."/>
            <person name="Sullivan W."/>
            <person name="Andreopoulos W.B."/>
            <person name="Clum A."/>
            <person name="Lindquist E."/>
            <person name="Daum C."/>
            <person name="Ramamoorthy G.K."/>
            <person name="Gryganskyi A."/>
            <person name="Culley D."/>
            <person name="Magnuson J.K."/>
            <person name="James T.Y."/>
            <person name="O'Malley M.A."/>
            <person name="Stajich J.E."/>
            <person name="Spatafora J.W."/>
            <person name="Visel A."/>
            <person name="Grigoriev I.V."/>
        </authorList>
    </citation>
    <scope>NUCLEOTIDE SEQUENCE [LARGE SCALE GENOMIC DNA]</scope>
    <source>
        <strain evidence="2 3">PL171</strain>
    </source>
</reference>
<sequence>MTKPTMLLTAILAELVIIHAIRSVDTIYPDTDAIPIHTLMLVLPPDTSVSATDVTRAALTQLWWITTDLASQTANVRLLDLLFAQRHWRPLVYTAARGLRPAVEQCSLDVVQWWYAKRAERQMWFADVKREWIVDLVGSSSVDRAGVLRMFKWYCEQVVSAAGRNVVHDEALLANAIVCGCKQRDRALLEYLDSVCGSAMELPANQNWTWSAVNAAAANQDLESVEWILSRIGSTGAQACNKRLIQELTRGVFASGSLEMVHWLQTTTLVFPVTGGTRLAGEIDLNDAVNGASIGGHLHLIRWAIQEQNLVKLDPATGKIPRYLTVIVDLDQVVKEMNPGFVAVLEWWTTAGNAARFGIQVTGTMASWTVRQPLLQGNVAFAEWWLVQSSVFHEYTNVEMVADAAVGGNVQMLDLLYHKAGSAFRYHFNEPEIVNLMTEHGQIKALEWWKANVKSPSLMSCFHPMSLAKAGHNGHVDVLDWWKKQYDRLGQPLPLMPPEVLQHPSTMGQLDVLDWWKANVPDAVAQIDRLWQDMSPRVTKWWFKHGKAVRTAGADKSWILHAALHGNPIMLAFAFDANGIGPGIPRDAVHVDLVVRTACAHGHANVLEWLAQHSGLPFTFGTAAVFVAAVAPLLDASWNVIEWWAGRVKEGDKRCMVDMKELERKFQLIPKGVEVWPQLLKYLE</sequence>
<comment type="caution">
    <text evidence="2">The sequence shown here is derived from an EMBL/GenBank/DDBJ whole genome shotgun (WGS) entry which is preliminary data.</text>
</comment>
<feature type="chain" id="PRO_5012892364" description="Secreted protein" evidence="1">
    <location>
        <begin position="24"/>
        <end position="684"/>
    </location>
</feature>
<dbReference type="InterPro" id="IPR052050">
    <property type="entry name" value="SecEffector_AnkRepeat"/>
</dbReference>
<dbReference type="AlphaFoldDB" id="A0A1Y2HWZ3"/>
<dbReference type="PANTHER" id="PTHR46586">
    <property type="entry name" value="ANKYRIN REPEAT-CONTAINING PROTEIN"/>
    <property type="match status" value="1"/>
</dbReference>
<dbReference type="Proteomes" id="UP000193411">
    <property type="component" value="Unassembled WGS sequence"/>
</dbReference>
<feature type="signal peptide" evidence="1">
    <location>
        <begin position="1"/>
        <end position="23"/>
    </location>
</feature>
<accession>A0A1Y2HWZ3</accession>
<evidence type="ECO:0000313" key="3">
    <source>
        <dbReference type="Proteomes" id="UP000193411"/>
    </source>
</evidence>
<dbReference type="EMBL" id="MCFL01000006">
    <property type="protein sequence ID" value="ORZ39126.1"/>
    <property type="molecule type" value="Genomic_DNA"/>
</dbReference>